<dbReference type="NCBIfam" id="TIGR03299">
    <property type="entry name" value="LGT_TIGR03299"/>
    <property type="match status" value="1"/>
</dbReference>
<accession>A0A562T3H5</accession>
<dbReference type="OrthoDB" id="576140at2"/>
<gene>
    <name evidence="1" type="ORF">LX66_1895</name>
</gene>
<comment type="caution">
    <text evidence="1">The sequence shown here is derived from an EMBL/GenBank/DDBJ whole genome shotgun (WGS) entry which is preliminary data.</text>
</comment>
<evidence type="ECO:0000313" key="2">
    <source>
        <dbReference type="Proteomes" id="UP000316778"/>
    </source>
</evidence>
<proteinExistence type="predicted"/>
<dbReference type="InterPro" id="IPR017686">
    <property type="entry name" value="Phg/plasmid-like_prot"/>
</dbReference>
<dbReference type="AlphaFoldDB" id="A0A562T3H5"/>
<keyword evidence="2" id="KW-1185">Reference proteome</keyword>
<dbReference type="Proteomes" id="UP000316778">
    <property type="component" value="Unassembled WGS sequence"/>
</dbReference>
<evidence type="ECO:0000313" key="1">
    <source>
        <dbReference type="EMBL" id="TWI87824.1"/>
    </source>
</evidence>
<name>A0A562T3H5_CHIJA</name>
<sequence>MSHNLFFDNDTNKHSFFSTKEKAWHGLGTVVSEYPTAQQAIRYAGLDFHVSKQRLFVRNERSDLDGLLAGTGIVSPELVVPDYYATVRTDKNIPLGVVGKNYEVVQNADAFAFLDSLVSNSADIRYETAGALGRGERIFITVRLPDYIRIGGSDDVIERYLFITTSHDGSGSILIGFTPVRIVCANTLNAALHNCSNVKRIRHTAKAKDRLQQAAQVLHLTRRATAETAGLFNRMAVTPIMDRHVRRLIEMAMAPSKEVLTKVIEGKYSDLSTHFKNTCEEVVAYAMGNETQQLETTKGTLFGAYNAVTGYYQNVKSYKTAEKKIGSILYGGTAQQRGQRAFDLCVAYMENGVDALQLN</sequence>
<dbReference type="InterPro" id="IPR026325">
    <property type="entry name" value="DUF932"/>
</dbReference>
<organism evidence="1 2">
    <name type="scientific">Chitinophaga japonensis</name>
    <name type="common">Flexibacter japonensis</name>
    <dbReference type="NCBI Taxonomy" id="104662"/>
    <lineage>
        <taxon>Bacteria</taxon>
        <taxon>Pseudomonadati</taxon>
        <taxon>Bacteroidota</taxon>
        <taxon>Chitinophagia</taxon>
        <taxon>Chitinophagales</taxon>
        <taxon>Chitinophagaceae</taxon>
        <taxon>Chitinophaga</taxon>
    </lineage>
</organism>
<dbReference type="EMBL" id="VLLG01000003">
    <property type="protein sequence ID" value="TWI87824.1"/>
    <property type="molecule type" value="Genomic_DNA"/>
</dbReference>
<reference evidence="1 2" key="1">
    <citation type="journal article" date="2013" name="Stand. Genomic Sci.">
        <title>Genomic Encyclopedia of Type Strains, Phase I: The one thousand microbial genomes (KMG-I) project.</title>
        <authorList>
            <person name="Kyrpides N.C."/>
            <person name="Woyke T."/>
            <person name="Eisen J.A."/>
            <person name="Garrity G."/>
            <person name="Lilburn T.G."/>
            <person name="Beck B.J."/>
            <person name="Whitman W.B."/>
            <person name="Hugenholtz P."/>
            <person name="Klenk H.P."/>
        </authorList>
    </citation>
    <scope>NUCLEOTIDE SEQUENCE [LARGE SCALE GENOMIC DNA]</scope>
    <source>
        <strain evidence="1 2">DSM 13484</strain>
    </source>
</reference>
<protein>
    <submittedName>
        <fullName evidence="1">Phage/plasmid-like protein (TIGR03299 family)</fullName>
    </submittedName>
</protein>
<dbReference type="RefSeq" id="WP_145712296.1">
    <property type="nucleotide sequence ID" value="NZ_BAAAFY010000001.1"/>
</dbReference>
<dbReference type="Pfam" id="PF06067">
    <property type="entry name" value="DUF932"/>
    <property type="match status" value="1"/>
</dbReference>